<sequence length="258" mass="28870">MLESQMAYGWERPMIRIPLRVSGVDLDDDVSLDLLAEHLSDLTWTEWHGDVLATLHTSSQNPVAKALEAARRICHIFPDAEVGDVDPELVSISDIAHRLGLSREAVRLWVEGRRGPGDFPRPLGAVSGGKSKVWEWSRVHDWVRDNFDIGDNETHLSYAQIVELNGFLARIKHPIDDEWEIVSSYEQRVRSPNNGAENVHDLILLLNESVLAGKAKSHMVWALNLVEDGASWVARYGNHYPGGMIEVSAEAAQVEELT</sequence>
<organism evidence="1 2">
    <name type="scientific">Micromonospora yangpuensis</name>
    <dbReference type="NCBI Taxonomy" id="683228"/>
    <lineage>
        <taxon>Bacteria</taxon>
        <taxon>Bacillati</taxon>
        <taxon>Actinomycetota</taxon>
        <taxon>Actinomycetes</taxon>
        <taxon>Micromonosporales</taxon>
        <taxon>Micromonosporaceae</taxon>
        <taxon>Micromonospora</taxon>
    </lineage>
</organism>
<evidence type="ECO:0000313" key="2">
    <source>
        <dbReference type="Proteomes" id="UP000198937"/>
    </source>
</evidence>
<gene>
    <name evidence="1" type="ORF">GA0070617_0448</name>
</gene>
<evidence type="ECO:0008006" key="3">
    <source>
        <dbReference type="Google" id="ProtNLM"/>
    </source>
</evidence>
<dbReference type="STRING" id="683228.GA0070617_0448"/>
<keyword evidence="2" id="KW-1185">Reference proteome</keyword>
<dbReference type="AlphaFoldDB" id="A0A1C6TYZ9"/>
<dbReference type="Proteomes" id="UP000198937">
    <property type="component" value="Unassembled WGS sequence"/>
</dbReference>
<name>A0A1C6TYZ9_9ACTN</name>
<protein>
    <recommendedName>
        <fullName evidence="3">DNA-binding protein</fullName>
    </recommendedName>
</protein>
<evidence type="ECO:0000313" key="1">
    <source>
        <dbReference type="EMBL" id="SCL47004.1"/>
    </source>
</evidence>
<proteinExistence type="predicted"/>
<dbReference type="EMBL" id="FMIA01000002">
    <property type="protein sequence ID" value="SCL47004.1"/>
    <property type="molecule type" value="Genomic_DNA"/>
</dbReference>
<accession>A0A1C6TYZ9</accession>
<reference evidence="1 2" key="1">
    <citation type="submission" date="2016-06" db="EMBL/GenBank/DDBJ databases">
        <authorList>
            <person name="Kjaerup R.B."/>
            <person name="Dalgaard T.S."/>
            <person name="Juul-Madsen H.R."/>
        </authorList>
    </citation>
    <scope>NUCLEOTIDE SEQUENCE [LARGE SCALE GENOMIC DNA]</scope>
    <source>
        <strain evidence="1 2">DSM 45577</strain>
    </source>
</reference>